<evidence type="ECO:0000313" key="10">
    <source>
        <dbReference type="EMBL" id="KYQ58392.1"/>
    </source>
</evidence>
<evidence type="ECO:0000256" key="7">
    <source>
        <dbReference type="ARBA" id="ARBA00023128"/>
    </source>
</evidence>
<dbReference type="EMBL" id="KQ982294">
    <property type="protein sequence ID" value="KYQ58392.1"/>
    <property type="molecule type" value="Genomic_DNA"/>
</dbReference>
<dbReference type="STRING" id="64791.A0A151XDE6"/>
<dbReference type="AlphaFoldDB" id="A0A151XDE6"/>
<dbReference type="Pfam" id="PF03820">
    <property type="entry name" value="SFXNs"/>
    <property type="match status" value="1"/>
</dbReference>
<evidence type="ECO:0000256" key="4">
    <source>
        <dbReference type="ARBA" id="ARBA00022692"/>
    </source>
</evidence>
<evidence type="ECO:0000256" key="8">
    <source>
        <dbReference type="ARBA" id="ARBA00023136"/>
    </source>
</evidence>
<keyword evidence="8 9" id="KW-0472">Membrane</keyword>
<feature type="transmembrane region" description="Helical" evidence="9">
    <location>
        <begin position="159"/>
        <end position="178"/>
    </location>
</feature>
<evidence type="ECO:0000256" key="3">
    <source>
        <dbReference type="ARBA" id="ARBA00022448"/>
    </source>
</evidence>
<feature type="transmembrane region" description="Helical" evidence="9">
    <location>
        <begin position="278"/>
        <end position="298"/>
    </location>
</feature>
<keyword evidence="11" id="KW-1185">Reference proteome</keyword>
<dbReference type="OrthoDB" id="6608471at2759"/>
<dbReference type="GO" id="GO:0005743">
    <property type="term" value="C:mitochondrial inner membrane"/>
    <property type="evidence" value="ECO:0007669"/>
    <property type="project" value="TreeGrafter"/>
</dbReference>
<organism evidence="10 11">
    <name type="scientific">Mycetomoellerius zeteki</name>
    <dbReference type="NCBI Taxonomy" id="64791"/>
    <lineage>
        <taxon>Eukaryota</taxon>
        <taxon>Metazoa</taxon>
        <taxon>Ecdysozoa</taxon>
        <taxon>Arthropoda</taxon>
        <taxon>Hexapoda</taxon>
        <taxon>Insecta</taxon>
        <taxon>Pterygota</taxon>
        <taxon>Neoptera</taxon>
        <taxon>Endopterygota</taxon>
        <taxon>Hymenoptera</taxon>
        <taxon>Apocrita</taxon>
        <taxon>Aculeata</taxon>
        <taxon>Formicoidea</taxon>
        <taxon>Formicidae</taxon>
        <taxon>Myrmicinae</taxon>
        <taxon>Mycetomoellerius</taxon>
    </lineage>
</organism>
<name>A0A151XDE6_9HYME</name>
<keyword evidence="3" id="KW-0813">Transport</keyword>
<dbReference type="GO" id="GO:0015075">
    <property type="term" value="F:monoatomic ion transmembrane transporter activity"/>
    <property type="evidence" value="ECO:0007669"/>
    <property type="project" value="InterPro"/>
</dbReference>
<evidence type="ECO:0000256" key="2">
    <source>
        <dbReference type="ARBA" id="ARBA00005974"/>
    </source>
</evidence>
<evidence type="ECO:0000313" key="11">
    <source>
        <dbReference type="Proteomes" id="UP000075809"/>
    </source>
</evidence>
<proteinExistence type="inferred from homology"/>
<reference evidence="10 11" key="1">
    <citation type="submission" date="2015-09" db="EMBL/GenBank/DDBJ databases">
        <title>Trachymyrmex zeteki WGS genome.</title>
        <authorList>
            <person name="Nygaard S."/>
            <person name="Hu H."/>
            <person name="Boomsma J."/>
            <person name="Zhang G."/>
        </authorList>
    </citation>
    <scope>NUCLEOTIDE SEQUENCE [LARGE SCALE GENOMIC DNA]</scope>
    <source>
        <strain evidence="10">Tzet28-1</strain>
        <tissue evidence="10">Whole body</tissue>
    </source>
</reference>
<dbReference type="KEGG" id="mzt:108731989"/>
<feature type="transmembrane region" description="Helical" evidence="9">
    <location>
        <begin position="236"/>
        <end position="258"/>
    </location>
</feature>
<dbReference type="InterPro" id="IPR004686">
    <property type="entry name" value="Mtc"/>
</dbReference>
<gene>
    <name evidence="10" type="ORF">ALC60_02813</name>
</gene>
<dbReference type="PANTHER" id="PTHR11153">
    <property type="entry name" value="SIDEROFLEXIN"/>
    <property type="match status" value="1"/>
</dbReference>
<evidence type="ECO:0000256" key="5">
    <source>
        <dbReference type="ARBA" id="ARBA00022970"/>
    </source>
</evidence>
<evidence type="ECO:0000256" key="6">
    <source>
        <dbReference type="ARBA" id="ARBA00022989"/>
    </source>
</evidence>
<comment type="similarity">
    <text evidence="2">Belongs to the sideroflexin family.</text>
</comment>
<dbReference type="PANTHER" id="PTHR11153:SF14">
    <property type="entry name" value="SIDEROFLEXIN-2"/>
    <property type="match status" value="1"/>
</dbReference>
<dbReference type="GO" id="GO:0140300">
    <property type="term" value="P:serine import into mitochondrion"/>
    <property type="evidence" value="ECO:0007669"/>
    <property type="project" value="TreeGrafter"/>
</dbReference>
<sequence>MKGKGSDLGDKSEGRIDVDKPLWSQDTYLGRWMHYAFITDCRTVLVPENKLWEAKKLCEDYKARKEPEGLQRKDIIYAKKLKDSAFHPDNGEFMHVIGRMSFQLPASVTLTAAMLTFYKSAFGMIACQLINQSFNAFVNYTNRNAMSDDPQDTDVIQQAFILATAASCAAALGFRKLFSGRGTLFTRFVPFCAVAAGNMVNLPIMRQREIARGIPIFAKNGDEVCIMKSQMAAVKGISECILTRIIMAAPGMLMIPVITQRMQSYCFYQLRPWITFPVEIGLCTLCLLVTIPSALAIFPQKNSMKSELLKIYPEEYEIFREKMGQRKHLDKVYYNKGL</sequence>
<evidence type="ECO:0000256" key="1">
    <source>
        <dbReference type="ARBA" id="ARBA00004225"/>
    </source>
</evidence>
<keyword evidence="7" id="KW-0496">Mitochondrion</keyword>
<keyword evidence="4 9" id="KW-0812">Transmembrane</keyword>
<dbReference type="Proteomes" id="UP000075809">
    <property type="component" value="Unassembled WGS sequence"/>
</dbReference>
<accession>A0A151XDE6</accession>
<keyword evidence="5" id="KW-0029">Amino-acid transport</keyword>
<comment type="subcellular location">
    <subcellularLocation>
        <location evidence="1">Mitochondrion membrane</location>
        <topology evidence="1">Multi-pass membrane protein</topology>
    </subcellularLocation>
</comment>
<keyword evidence="6 9" id="KW-1133">Transmembrane helix</keyword>
<evidence type="ECO:0000256" key="9">
    <source>
        <dbReference type="SAM" id="Phobius"/>
    </source>
</evidence>
<protein>
    <submittedName>
        <fullName evidence="10">Sideroflexin-1</fullName>
    </submittedName>
</protein>